<name>A0A6A2XYW2_HIBSY</name>
<gene>
    <name evidence="1" type="ORF">F3Y22_tig00112382pilonHSYRG00140</name>
</gene>
<dbReference type="Proteomes" id="UP000436088">
    <property type="component" value="Unassembled WGS sequence"/>
</dbReference>
<sequence length="130" mass="15308">MKTLCFKLTSIIPRHIFKLSKILGYAAGNRITQDQLDLAAAYINHLRERVETLKKSKEEAMNSVEPSDLNRNFMLYQVISILEQEGLKLLNFLDWCRDCQRLQELIRYHDTKNTLKFIWSVASYILMKVI</sequence>
<protein>
    <submittedName>
        <fullName evidence="1">Uncharacterized protein</fullName>
    </submittedName>
</protein>
<organism evidence="1 2">
    <name type="scientific">Hibiscus syriacus</name>
    <name type="common">Rose of Sharon</name>
    <dbReference type="NCBI Taxonomy" id="106335"/>
    <lineage>
        <taxon>Eukaryota</taxon>
        <taxon>Viridiplantae</taxon>
        <taxon>Streptophyta</taxon>
        <taxon>Embryophyta</taxon>
        <taxon>Tracheophyta</taxon>
        <taxon>Spermatophyta</taxon>
        <taxon>Magnoliopsida</taxon>
        <taxon>eudicotyledons</taxon>
        <taxon>Gunneridae</taxon>
        <taxon>Pentapetalae</taxon>
        <taxon>rosids</taxon>
        <taxon>malvids</taxon>
        <taxon>Malvales</taxon>
        <taxon>Malvaceae</taxon>
        <taxon>Malvoideae</taxon>
        <taxon>Hibiscus</taxon>
    </lineage>
</organism>
<evidence type="ECO:0000313" key="1">
    <source>
        <dbReference type="EMBL" id="KAE8667776.1"/>
    </source>
</evidence>
<dbReference type="EMBL" id="VEPZ02001567">
    <property type="protein sequence ID" value="KAE8667776.1"/>
    <property type="molecule type" value="Genomic_DNA"/>
</dbReference>
<proteinExistence type="predicted"/>
<reference evidence="1" key="1">
    <citation type="submission" date="2019-09" db="EMBL/GenBank/DDBJ databases">
        <title>Draft genome information of white flower Hibiscus syriacus.</title>
        <authorList>
            <person name="Kim Y.-M."/>
        </authorList>
    </citation>
    <scope>NUCLEOTIDE SEQUENCE [LARGE SCALE GENOMIC DNA]</scope>
    <source>
        <strain evidence="1">YM2019G1</strain>
    </source>
</reference>
<keyword evidence="2" id="KW-1185">Reference proteome</keyword>
<accession>A0A6A2XYW2</accession>
<dbReference type="AlphaFoldDB" id="A0A6A2XYW2"/>
<evidence type="ECO:0000313" key="2">
    <source>
        <dbReference type="Proteomes" id="UP000436088"/>
    </source>
</evidence>
<comment type="caution">
    <text evidence="1">The sequence shown here is derived from an EMBL/GenBank/DDBJ whole genome shotgun (WGS) entry which is preliminary data.</text>
</comment>